<accession>A0A1H3AKY2</accession>
<keyword evidence="3" id="KW-1185">Reference proteome</keyword>
<reference evidence="2 3" key="1">
    <citation type="submission" date="2016-10" db="EMBL/GenBank/DDBJ databases">
        <authorList>
            <person name="de Groot N.N."/>
        </authorList>
    </citation>
    <scope>NUCLEOTIDE SEQUENCE [LARGE SCALE GENOMIC DNA]</scope>
    <source>
        <strain evidence="2 3">CGMCC 1.8894</strain>
    </source>
</reference>
<proteinExistence type="predicted"/>
<feature type="signal peptide" evidence="1">
    <location>
        <begin position="1"/>
        <end position="30"/>
    </location>
</feature>
<dbReference type="RefSeq" id="WP_092890065.1">
    <property type="nucleotide sequence ID" value="NZ_CP061498.1"/>
</dbReference>
<dbReference type="OrthoDB" id="7629596at2"/>
<evidence type="ECO:0000313" key="3">
    <source>
        <dbReference type="Proteomes" id="UP000198539"/>
    </source>
</evidence>
<name>A0A1H3AKY2_9RHOB</name>
<dbReference type="InterPro" id="IPR007485">
    <property type="entry name" value="LPS_assembly_LptE"/>
</dbReference>
<feature type="chain" id="PRO_5011518808" evidence="1">
    <location>
        <begin position="31"/>
        <end position="175"/>
    </location>
</feature>
<organism evidence="2 3">
    <name type="scientific">Roseicitreum antarcticum</name>
    <dbReference type="NCBI Taxonomy" id="564137"/>
    <lineage>
        <taxon>Bacteria</taxon>
        <taxon>Pseudomonadati</taxon>
        <taxon>Pseudomonadota</taxon>
        <taxon>Alphaproteobacteria</taxon>
        <taxon>Rhodobacterales</taxon>
        <taxon>Paracoccaceae</taxon>
        <taxon>Roseicitreum</taxon>
    </lineage>
</organism>
<keyword evidence="1" id="KW-0732">Signal</keyword>
<dbReference type="AlphaFoldDB" id="A0A1H3AKY2"/>
<keyword evidence="2" id="KW-0449">Lipoprotein</keyword>
<dbReference type="Gene3D" id="3.30.160.150">
    <property type="entry name" value="Lipoprotein like domain"/>
    <property type="match status" value="1"/>
</dbReference>
<dbReference type="Pfam" id="PF04390">
    <property type="entry name" value="LptE"/>
    <property type="match status" value="1"/>
</dbReference>
<evidence type="ECO:0000256" key="1">
    <source>
        <dbReference type="SAM" id="SignalP"/>
    </source>
</evidence>
<dbReference type="STRING" id="564137.SAMN04488238_10742"/>
<sequence length="175" mass="18238">MSLSDSHAFVTGRRVTRRAACLLLTGAALAACGFTPVHAPGGTGAALRGQVAAAAPQTRADFAFVAALEDRLGRATAPRYQLGYTIMLRRIGGADVRDLGDTRFQLAGTLDYRLTETGGGTQVASGRVDSTAAYSSTSTQLATLSAAEDAEARLMRILADQLVPRLMIALDGRAP</sequence>
<dbReference type="GO" id="GO:0019867">
    <property type="term" value="C:outer membrane"/>
    <property type="evidence" value="ECO:0007669"/>
    <property type="project" value="InterPro"/>
</dbReference>
<dbReference type="Proteomes" id="UP000198539">
    <property type="component" value="Unassembled WGS sequence"/>
</dbReference>
<dbReference type="GO" id="GO:0043165">
    <property type="term" value="P:Gram-negative-bacterium-type cell outer membrane assembly"/>
    <property type="evidence" value="ECO:0007669"/>
    <property type="project" value="InterPro"/>
</dbReference>
<evidence type="ECO:0000313" key="2">
    <source>
        <dbReference type="EMBL" id="SDX30370.1"/>
    </source>
</evidence>
<gene>
    <name evidence="2" type="ORF">SAMN04488238_10742</name>
</gene>
<dbReference type="EMBL" id="FNOM01000007">
    <property type="protein sequence ID" value="SDX30370.1"/>
    <property type="molecule type" value="Genomic_DNA"/>
</dbReference>
<protein>
    <submittedName>
        <fullName evidence="2">LPS-assembly lipoprotein</fullName>
    </submittedName>
</protein>